<accession>A0A1Q5PVV3</accession>
<dbReference type="AlphaFoldDB" id="A0A1Q5PVV3"/>
<keyword evidence="1" id="KW-1133">Transmembrane helix</keyword>
<organism evidence="3 4">
    <name type="scientific">Buchananella hordeovulneris</name>
    <dbReference type="NCBI Taxonomy" id="52770"/>
    <lineage>
        <taxon>Bacteria</taxon>
        <taxon>Bacillati</taxon>
        <taxon>Actinomycetota</taxon>
        <taxon>Actinomycetes</taxon>
        <taxon>Actinomycetales</taxon>
        <taxon>Actinomycetaceae</taxon>
        <taxon>Buchananella</taxon>
    </lineage>
</organism>
<name>A0A1Q5PVV3_9ACTO</name>
<gene>
    <name evidence="3" type="ORF">BSZ40_05960</name>
</gene>
<proteinExistence type="predicted"/>
<dbReference type="InParanoid" id="A0A1Q5PVV3"/>
<dbReference type="GO" id="GO:0004176">
    <property type="term" value="F:ATP-dependent peptidase activity"/>
    <property type="evidence" value="ECO:0007669"/>
    <property type="project" value="InterPro"/>
</dbReference>
<dbReference type="InterPro" id="IPR020568">
    <property type="entry name" value="Ribosomal_Su5_D2-typ_SF"/>
</dbReference>
<protein>
    <recommendedName>
        <fullName evidence="2">Lon proteolytic domain-containing protein</fullName>
    </recommendedName>
</protein>
<sequence length="395" mass="41843">MRRVSQLQSIPSPARPRRRWRWWLAGLVTVLAAAILIFGTFVRAPYVLYGPGPTLNVLGQDAGRDIINVSGADVFPTSGELRMTTVSQQGGPGTHLTYFQVASALLSDDWDVEREEDVFPQGTTREQISERGAAQMVSSQENAEARALTELGYQVPVTMKVVGTTNTSDAAGKLQEGDILRTIKVGDQQPAKLDTYAAIHDFLAQVEPGSVVTLEFERDGKTQTADIKTQEPINSYTGGKLLGVTGSRLGVFLTVDMDLPLDVGILVENITGPSAGMIFGLALIDKLTEGDLTGGNNIAGTGTLGMDGTVGPIGGAPQKLLGAKRDGAEYFLLPVDNCADISGRVPDGLHVYAVATLGEARQTVEGIAAGDFSRAQTCEQAIERLAVLTGDVGQS</sequence>
<dbReference type="Pfam" id="PF05362">
    <property type="entry name" value="Lon_C"/>
    <property type="match status" value="1"/>
</dbReference>
<dbReference type="Gene3D" id="3.30.230.10">
    <property type="match status" value="1"/>
</dbReference>
<dbReference type="InterPro" id="IPR036034">
    <property type="entry name" value="PDZ_sf"/>
</dbReference>
<dbReference type="SUPFAM" id="SSF50156">
    <property type="entry name" value="PDZ domain-like"/>
    <property type="match status" value="1"/>
</dbReference>
<comment type="caution">
    <text evidence="3">The sequence shown here is derived from an EMBL/GenBank/DDBJ whole genome shotgun (WGS) entry which is preliminary data.</text>
</comment>
<dbReference type="SUPFAM" id="SSF54211">
    <property type="entry name" value="Ribosomal protein S5 domain 2-like"/>
    <property type="match status" value="1"/>
</dbReference>
<keyword evidence="4" id="KW-1185">Reference proteome</keyword>
<feature type="transmembrane region" description="Helical" evidence="1">
    <location>
        <begin position="20"/>
        <end position="42"/>
    </location>
</feature>
<dbReference type="Gene3D" id="2.30.42.10">
    <property type="match status" value="1"/>
</dbReference>
<evidence type="ECO:0000313" key="3">
    <source>
        <dbReference type="EMBL" id="OKL51697.1"/>
    </source>
</evidence>
<dbReference type="GO" id="GO:0006508">
    <property type="term" value="P:proteolysis"/>
    <property type="evidence" value="ECO:0007669"/>
    <property type="project" value="InterPro"/>
</dbReference>
<dbReference type="STRING" id="52770.BSZ40_05960"/>
<dbReference type="InterPro" id="IPR014721">
    <property type="entry name" value="Ribsml_uS5_D2-typ_fold_subgr"/>
</dbReference>
<dbReference type="Proteomes" id="UP000185612">
    <property type="component" value="Unassembled WGS sequence"/>
</dbReference>
<dbReference type="InterPro" id="IPR008269">
    <property type="entry name" value="Lon_proteolytic"/>
</dbReference>
<dbReference type="EMBL" id="MQVS01000005">
    <property type="protein sequence ID" value="OKL51697.1"/>
    <property type="molecule type" value="Genomic_DNA"/>
</dbReference>
<evidence type="ECO:0000256" key="1">
    <source>
        <dbReference type="SAM" id="Phobius"/>
    </source>
</evidence>
<evidence type="ECO:0000313" key="4">
    <source>
        <dbReference type="Proteomes" id="UP000185612"/>
    </source>
</evidence>
<keyword evidence="1" id="KW-0472">Membrane</keyword>
<keyword evidence="1" id="KW-0812">Transmembrane</keyword>
<reference evidence="4" key="1">
    <citation type="submission" date="2016-12" db="EMBL/GenBank/DDBJ databases">
        <authorList>
            <person name="Meng X."/>
        </authorList>
    </citation>
    <scope>NUCLEOTIDE SEQUENCE [LARGE SCALE GENOMIC DNA]</scope>
    <source>
        <strain evidence="4">DSM 20732</strain>
    </source>
</reference>
<feature type="domain" description="Lon proteolytic" evidence="2">
    <location>
        <begin position="272"/>
        <end position="352"/>
    </location>
</feature>
<dbReference type="GO" id="GO:0004252">
    <property type="term" value="F:serine-type endopeptidase activity"/>
    <property type="evidence" value="ECO:0007669"/>
    <property type="project" value="InterPro"/>
</dbReference>
<evidence type="ECO:0000259" key="2">
    <source>
        <dbReference type="Pfam" id="PF05362"/>
    </source>
</evidence>